<evidence type="ECO:0000313" key="1">
    <source>
        <dbReference type="EMBL" id="QOX63885.1"/>
    </source>
</evidence>
<accession>A0ACD1ACI1</accession>
<dbReference type="Proteomes" id="UP000594014">
    <property type="component" value="Chromosome"/>
</dbReference>
<protein>
    <submittedName>
        <fullName evidence="1">Uncharacterized protein</fullName>
    </submittedName>
</protein>
<proteinExistence type="predicted"/>
<gene>
    <name evidence="1" type="ORF">FRZ06_11345</name>
</gene>
<organism evidence="1 2">
    <name type="scientific">Anoxybacterium hadale</name>
    <dbReference type="NCBI Taxonomy" id="3408580"/>
    <lineage>
        <taxon>Bacteria</taxon>
        <taxon>Bacillati</taxon>
        <taxon>Bacillota</taxon>
        <taxon>Clostridia</taxon>
        <taxon>Peptostreptococcales</taxon>
        <taxon>Anaerovoracaceae</taxon>
        <taxon>Anoxybacterium</taxon>
    </lineage>
</organism>
<sequence>MNYLSDLKFSPYHYAWAEENGARHDTFLICLKFQDQIIKMTTFDKYVKPTNDSEYLYGNTEDDIRRVCNFLTYSLLTHHGRYKADKVTDIPFQAAIDYLKGYSKSKTSSGQYIGRQSVEKERNAICHFMKNLKEKRGDYNEHFYVRKVLLESKSSNAFKRKGRSRTAWEYEIPAVYMGKGNKDLLRDIPQKAIPIILRAVKREEPELFLGVVLELCSGIRTGEVVNTRRANSIYPGGIRYVKENGVFTSFEIDLTKEYILRSDGKYAGSIKIERRQNVYPIFLEIVQAAYEGHLKLINEKYLEPEAPLFVNKSINTKTGKKMAISEQSYCKRIKRIMKEVVLPELLISDELELKVFGMMLNEKNWGLHAFRHWFTVQLVLNEEDLNGIAFWRGDSSLESSFEYLQNKGEIMRLYAKASEVVGNEIMNAIKRESFYEFQGN</sequence>
<reference evidence="1" key="1">
    <citation type="submission" date="2019-08" db="EMBL/GenBank/DDBJ databases">
        <title>Genome sequence of Clostridiales bacterium MT110.</title>
        <authorList>
            <person name="Cao J."/>
        </authorList>
    </citation>
    <scope>NUCLEOTIDE SEQUENCE</scope>
    <source>
        <strain evidence="1">MT110</strain>
    </source>
</reference>
<evidence type="ECO:0000313" key="2">
    <source>
        <dbReference type="Proteomes" id="UP000594014"/>
    </source>
</evidence>
<dbReference type="EMBL" id="CP042469">
    <property type="protein sequence ID" value="QOX63885.1"/>
    <property type="molecule type" value="Genomic_DNA"/>
</dbReference>
<name>A0ACD1ACI1_9FIRM</name>
<keyword evidence="2" id="KW-1185">Reference proteome</keyword>